<sequence>MSALLPVINHLIQQNREAQAALSAFAGKTLALHAAGVQITGTFNEQGFLECARNAADTEIRFNAGAVQKVLQGQTPGVGDVSVSGDTGLGVALLPLIGSLRYHANDDLSRLFGDAAAGGISVRAEKAGHTAKQIGLSILEQLGDFAKEPEAPVVDKHTLSAWSHEVDTLRDDTARFEARLAKLEERNKV</sequence>
<dbReference type="RefSeq" id="WP_085365923.1">
    <property type="nucleotide sequence ID" value="NZ_CAUJPZ010000047.1"/>
</dbReference>
<dbReference type="STRING" id="194197.BWD09_06645"/>
<dbReference type="OrthoDB" id="8525483at2"/>
<name>A0A1X3DB19_9NEIS</name>
<evidence type="ECO:0000313" key="1">
    <source>
        <dbReference type="EMBL" id="OSI16894.1"/>
    </source>
</evidence>
<protein>
    <submittedName>
        <fullName evidence="1">SCP2 domain-containing protein</fullName>
    </submittedName>
</protein>
<evidence type="ECO:0000313" key="2">
    <source>
        <dbReference type="Proteomes" id="UP000193118"/>
    </source>
</evidence>
<accession>A0A1X3DB19</accession>
<dbReference type="Proteomes" id="UP000193118">
    <property type="component" value="Unassembled WGS sequence"/>
</dbReference>
<dbReference type="GeneID" id="94580909"/>
<dbReference type="PANTHER" id="PTHR38693">
    <property type="entry name" value="UBIQUINONE BIOSYNTHESIS PROTEIN UBIJ"/>
    <property type="match status" value="1"/>
</dbReference>
<gene>
    <name evidence="1" type="ORF">BWD09_06645</name>
</gene>
<dbReference type="InterPro" id="IPR038989">
    <property type="entry name" value="UbiJ"/>
</dbReference>
<dbReference type="AlphaFoldDB" id="A0A1X3DB19"/>
<organism evidence="1 2">
    <name type="scientific">Neisseria dentiae</name>
    <dbReference type="NCBI Taxonomy" id="194197"/>
    <lineage>
        <taxon>Bacteria</taxon>
        <taxon>Pseudomonadati</taxon>
        <taxon>Pseudomonadota</taxon>
        <taxon>Betaproteobacteria</taxon>
        <taxon>Neisseriales</taxon>
        <taxon>Neisseriaceae</taxon>
        <taxon>Neisseria</taxon>
    </lineage>
</organism>
<dbReference type="PANTHER" id="PTHR38693:SF1">
    <property type="entry name" value="UBIQUINONE BIOSYNTHESIS ACCESSORY FACTOR UBIJ"/>
    <property type="match status" value="1"/>
</dbReference>
<dbReference type="GO" id="GO:0006744">
    <property type="term" value="P:ubiquinone biosynthetic process"/>
    <property type="evidence" value="ECO:0007669"/>
    <property type="project" value="InterPro"/>
</dbReference>
<keyword evidence="2" id="KW-1185">Reference proteome</keyword>
<proteinExistence type="predicted"/>
<reference evidence="2" key="1">
    <citation type="submission" date="2017-01" db="EMBL/GenBank/DDBJ databases">
        <authorList>
            <person name="Wolfgang W.J."/>
            <person name="Cole J."/>
            <person name="Wroblewski D."/>
            <person name="Mcginnis J."/>
            <person name="Musser K.A."/>
        </authorList>
    </citation>
    <scope>NUCLEOTIDE SEQUENCE [LARGE SCALE GENOMIC DNA]</scope>
    <source>
        <strain evidence="2">DSM 19151</strain>
    </source>
</reference>
<dbReference type="EMBL" id="MTBO01000013">
    <property type="protein sequence ID" value="OSI16894.1"/>
    <property type="molecule type" value="Genomic_DNA"/>
</dbReference>
<comment type="caution">
    <text evidence="1">The sequence shown here is derived from an EMBL/GenBank/DDBJ whole genome shotgun (WGS) entry which is preliminary data.</text>
</comment>